<evidence type="ECO:0000256" key="1">
    <source>
        <dbReference type="PROSITE-ProRule" id="PRU01360"/>
    </source>
</evidence>
<evidence type="ECO:0000256" key="2">
    <source>
        <dbReference type="SAM" id="SignalP"/>
    </source>
</evidence>
<keyword evidence="1" id="KW-0813">Transport</keyword>
<dbReference type="PROSITE" id="PS52016">
    <property type="entry name" value="TONB_DEPENDENT_REC_3"/>
    <property type="match status" value="1"/>
</dbReference>
<protein>
    <recommendedName>
        <fullName evidence="5">TonB-dependent receptor plug domain-containing protein</fullName>
    </recommendedName>
</protein>
<dbReference type="AlphaFoldDB" id="A0A4Z0L9X0"/>
<keyword evidence="1" id="KW-1134">Transmembrane beta strand</keyword>
<evidence type="ECO:0008006" key="5">
    <source>
        <dbReference type="Google" id="ProtNLM"/>
    </source>
</evidence>
<feature type="chain" id="PRO_5021251711" description="TonB-dependent receptor plug domain-containing protein" evidence="2">
    <location>
        <begin position="22"/>
        <end position="131"/>
    </location>
</feature>
<organism evidence="3 4">
    <name type="scientific">Flavobacterium humi</name>
    <dbReference type="NCBI Taxonomy" id="2562683"/>
    <lineage>
        <taxon>Bacteria</taxon>
        <taxon>Pseudomonadati</taxon>
        <taxon>Bacteroidota</taxon>
        <taxon>Flavobacteriia</taxon>
        <taxon>Flavobacteriales</taxon>
        <taxon>Flavobacteriaceae</taxon>
        <taxon>Flavobacterium</taxon>
    </lineage>
</organism>
<dbReference type="SUPFAM" id="SSF56935">
    <property type="entry name" value="Porins"/>
    <property type="match status" value="1"/>
</dbReference>
<sequence length="131" mass="14474">MKSARRMVLALTVLLSSMAFGQQKDSIGNKKHFAYRCVQSISNNPGKSSLFIVNGFETTEDIMMRLDTNTIESVNVIKGIEATAIYGVKGSNGAIIITLKDIPRKDLRKLKKDSDAALARQRAKDSLITRQ</sequence>
<feature type="signal peptide" evidence="2">
    <location>
        <begin position="1"/>
        <end position="21"/>
    </location>
</feature>
<evidence type="ECO:0000313" key="3">
    <source>
        <dbReference type="EMBL" id="TGD59109.1"/>
    </source>
</evidence>
<dbReference type="InterPro" id="IPR039426">
    <property type="entry name" value="TonB-dep_rcpt-like"/>
</dbReference>
<keyword evidence="2" id="KW-0732">Signal</keyword>
<comment type="similarity">
    <text evidence="1">Belongs to the TonB-dependent receptor family.</text>
</comment>
<accession>A0A4Z0L9X0</accession>
<keyword evidence="1" id="KW-0998">Cell outer membrane</keyword>
<dbReference type="Gene3D" id="2.170.130.10">
    <property type="entry name" value="TonB-dependent receptor, plug domain"/>
    <property type="match status" value="1"/>
</dbReference>
<evidence type="ECO:0000313" key="4">
    <source>
        <dbReference type="Proteomes" id="UP000297407"/>
    </source>
</evidence>
<dbReference type="RefSeq" id="WP_135525419.1">
    <property type="nucleotide sequence ID" value="NZ_SRLH01000002.1"/>
</dbReference>
<proteinExistence type="inferred from homology"/>
<keyword evidence="1" id="KW-0812">Transmembrane</keyword>
<dbReference type="EMBL" id="SRLH01000002">
    <property type="protein sequence ID" value="TGD59109.1"/>
    <property type="molecule type" value="Genomic_DNA"/>
</dbReference>
<dbReference type="InterPro" id="IPR037066">
    <property type="entry name" value="Plug_dom_sf"/>
</dbReference>
<dbReference type="Proteomes" id="UP000297407">
    <property type="component" value="Unassembled WGS sequence"/>
</dbReference>
<comment type="caution">
    <text evidence="3">The sequence shown here is derived from an EMBL/GenBank/DDBJ whole genome shotgun (WGS) entry which is preliminary data.</text>
</comment>
<dbReference type="GO" id="GO:0009279">
    <property type="term" value="C:cell outer membrane"/>
    <property type="evidence" value="ECO:0007669"/>
    <property type="project" value="UniProtKB-SubCell"/>
</dbReference>
<comment type="subcellular location">
    <subcellularLocation>
        <location evidence="1">Cell outer membrane</location>
        <topology evidence="1">Multi-pass membrane protein</topology>
    </subcellularLocation>
</comment>
<keyword evidence="1" id="KW-0472">Membrane</keyword>
<name>A0A4Z0L9X0_9FLAO</name>
<dbReference type="OrthoDB" id="9799897at2"/>
<keyword evidence="4" id="KW-1185">Reference proteome</keyword>
<reference evidence="3 4" key="1">
    <citation type="submission" date="2019-04" db="EMBL/GenBank/DDBJ databases">
        <title>Flavobacterium sp. strain DS2-A Genome sequencing and assembly.</title>
        <authorList>
            <person name="Kim I."/>
        </authorList>
    </citation>
    <scope>NUCLEOTIDE SEQUENCE [LARGE SCALE GENOMIC DNA]</scope>
    <source>
        <strain evidence="3 4">DS2-A</strain>
    </source>
</reference>
<gene>
    <name evidence="3" type="ORF">E4635_04460</name>
</gene>